<organism evidence="4 5">
    <name type="scientific">Peribacillus butanolivorans</name>
    <dbReference type="NCBI Taxonomy" id="421767"/>
    <lineage>
        <taxon>Bacteria</taxon>
        <taxon>Bacillati</taxon>
        <taxon>Bacillota</taxon>
        <taxon>Bacilli</taxon>
        <taxon>Bacillales</taxon>
        <taxon>Bacillaceae</taxon>
        <taxon>Peribacillus</taxon>
    </lineage>
</organism>
<name>A0ABM6XQ83_9BACI</name>
<dbReference type="RefSeq" id="WP_116821813.1">
    <property type="nucleotide sequence ID" value="NZ_CP030926.1"/>
</dbReference>
<evidence type="ECO:0008006" key="6">
    <source>
        <dbReference type="Google" id="ProtNLM"/>
    </source>
</evidence>
<dbReference type="Pfam" id="PF11133">
    <property type="entry name" value="Phage_head_fibr"/>
    <property type="match status" value="1"/>
</dbReference>
<evidence type="ECO:0000256" key="3">
    <source>
        <dbReference type="SAM" id="MobiDB-lite"/>
    </source>
</evidence>
<reference evidence="4 5" key="1">
    <citation type="submission" date="2018-07" db="EMBL/GenBank/DDBJ databases">
        <title>The molecular basis for the intramolecular migration of carboxyl group in the catabolism of para-hydroxybenzoate via gentisate.</title>
        <authorList>
            <person name="Zhao H."/>
            <person name="Xu Y."/>
            <person name="Lin S."/>
            <person name="Spain J.C."/>
            <person name="Zhou N.-Y."/>
        </authorList>
    </citation>
    <scope>NUCLEOTIDE SEQUENCE [LARGE SCALE GENOMIC DNA]</scope>
    <source>
        <strain evidence="4 5">PHB-7a</strain>
    </source>
</reference>
<dbReference type="EMBL" id="CP030926">
    <property type="protein sequence ID" value="AXN40672.1"/>
    <property type="molecule type" value="Genomic_DNA"/>
</dbReference>
<keyword evidence="2" id="KW-0945">Host-virus interaction</keyword>
<sequence>MTNFKAVVVEDIHANRLVVLAVKEKENEINIRLAQEGEVPDFLATRAIKEREAVNVTIKNRETWQVEVGEDIQAGVSVRPGKDGKIVEAIGEDAPLIIGYSINAAHAGEVVNYVRNVKGGGEGVPGPQGSKGDKGADGFPTEEQWNELVARVETLEG</sequence>
<evidence type="ECO:0000256" key="1">
    <source>
        <dbReference type="ARBA" id="ARBA00004328"/>
    </source>
</evidence>
<evidence type="ECO:0000313" key="5">
    <source>
        <dbReference type="Proteomes" id="UP000260457"/>
    </source>
</evidence>
<comment type="subcellular location">
    <subcellularLocation>
        <location evidence="1">Virion</location>
    </subcellularLocation>
</comment>
<feature type="region of interest" description="Disordered" evidence="3">
    <location>
        <begin position="121"/>
        <end position="141"/>
    </location>
</feature>
<protein>
    <recommendedName>
        <fullName evidence="6">Collagen-like protein</fullName>
    </recommendedName>
</protein>
<keyword evidence="5" id="KW-1185">Reference proteome</keyword>
<proteinExistence type="predicted"/>
<evidence type="ECO:0000313" key="4">
    <source>
        <dbReference type="EMBL" id="AXN40672.1"/>
    </source>
</evidence>
<gene>
    <name evidence="4" type="ORF">DTO10_21345</name>
</gene>
<accession>A0ABM6XQ83</accession>
<dbReference type="InterPro" id="IPR022741">
    <property type="entry name" value="Phage_B103_Gp8"/>
</dbReference>
<evidence type="ECO:0000256" key="2">
    <source>
        <dbReference type="ARBA" id="ARBA00022581"/>
    </source>
</evidence>
<dbReference type="Proteomes" id="UP000260457">
    <property type="component" value="Chromosome"/>
</dbReference>